<evidence type="ECO:0000256" key="1">
    <source>
        <dbReference type="ARBA" id="ARBA00022441"/>
    </source>
</evidence>
<dbReference type="Gene3D" id="3.30.710.10">
    <property type="entry name" value="Potassium Channel Kv1.1, Chain A"/>
    <property type="match status" value="1"/>
</dbReference>
<evidence type="ECO:0000313" key="3">
    <source>
        <dbReference type="EMBL" id="KAL0964483.1"/>
    </source>
</evidence>
<keyword evidence="1" id="KW-0880">Kelch repeat</keyword>
<evidence type="ECO:0008006" key="5">
    <source>
        <dbReference type="Google" id="ProtNLM"/>
    </source>
</evidence>
<evidence type="ECO:0000313" key="4">
    <source>
        <dbReference type="Proteomes" id="UP001557470"/>
    </source>
</evidence>
<keyword evidence="2" id="KW-0677">Repeat</keyword>
<comment type="caution">
    <text evidence="3">The sequence shown here is derived from an EMBL/GenBank/DDBJ whole genome shotgun (WGS) entry which is preliminary data.</text>
</comment>
<dbReference type="InterPro" id="IPR015915">
    <property type="entry name" value="Kelch-typ_b-propeller"/>
</dbReference>
<dbReference type="Proteomes" id="UP001557470">
    <property type="component" value="Unassembled WGS sequence"/>
</dbReference>
<proteinExistence type="predicted"/>
<keyword evidence="4" id="KW-1185">Reference proteome</keyword>
<protein>
    <recommendedName>
        <fullName evidence="5">BTB domain-containing protein</fullName>
    </recommendedName>
</protein>
<dbReference type="EMBL" id="JAGEUA010000010">
    <property type="protein sequence ID" value="KAL0964483.1"/>
    <property type="molecule type" value="Genomic_DNA"/>
</dbReference>
<dbReference type="AlphaFoldDB" id="A0ABD0WPF2"/>
<evidence type="ECO:0000256" key="2">
    <source>
        <dbReference type="ARBA" id="ARBA00022737"/>
    </source>
</evidence>
<gene>
    <name evidence="3" type="ORF">UPYG_G00324440</name>
</gene>
<organism evidence="3 4">
    <name type="scientific">Umbra pygmaea</name>
    <name type="common">Eastern mudminnow</name>
    <dbReference type="NCBI Taxonomy" id="75934"/>
    <lineage>
        <taxon>Eukaryota</taxon>
        <taxon>Metazoa</taxon>
        <taxon>Chordata</taxon>
        <taxon>Craniata</taxon>
        <taxon>Vertebrata</taxon>
        <taxon>Euteleostomi</taxon>
        <taxon>Actinopterygii</taxon>
        <taxon>Neopterygii</taxon>
        <taxon>Teleostei</taxon>
        <taxon>Protacanthopterygii</taxon>
        <taxon>Esociformes</taxon>
        <taxon>Umbridae</taxon>
        <taxon>Umbra</taxon>
    </lineage>
</organism>
<reference evidence="3 4" key="1">
    <citation type="submission" date="2024-06" db="EMBL/GenBank/DDBJ databases">
        <authorList>
            <person name="Pan Q."/>
            <person name="Wen M."/>
            <person name="Jouanno E."/>
            <person name="Zahm M."/>
            <person name="Klopp C."/>
            <person name="Cabau C."/>
            <person name="Louis A."/>
            <person name="Berthelot C."/>
            <person name="Parey E."/>
            <person name="Roest Crollius H."/>
            <person name="Montfort J."/>
            <person name="Robinson-Rechavi M."/>
            <person name="Bouchez O."/>
            <person name="Lampietro C."/>
            <person name="Lopez Roques C."/>
            <person name="Donnadieu C."/>
            <person name="Postlethwait J."/>
            <person name="Bobe J."/>
            <person name="Verreycken H."/>
            <person name="Guiguen Y."/>
        </authorList>
    </citation>
    <scope>NUCLEOTIDE SEQUENCE [LARGE SCALE GENOMIC DNA]</scope>
    <source>
        <strain evidence="3">Up_M1</strain>
        <tissue evidence="3">Testis</tissue>
    </source>
</reference>
<dbReference type="SUPFAM" id="SSF54695">
    <property type="entry name" value="POZ domain"/>
    <property type="match status" value="1"/>
</dbReference>
<dbReference type="Gene3D" id="2.120.10.80">
    <property type="entry name" value="Kelch-type beta propeller"/>
    <property type="match status" value="1"/>
</dbReference>
<dbReference type="SUPFAM" id="SSF117281">
    <property type="entry name" value="Kelch motif"/>
    <property type="match status" value="1"/>
</dbReference>
<dbReference type="InterPro" id="IPR011333">
    <property type="entry name" value="SKP1/BTB/POZ_sf"/>
</dbReference>
<name>A0ABD0WPF2_UMBPY</name>
<accession>A0ABD0WPF2</accession>
<sequence>MENWIYIVCLIIEYAYMHSVSITAENVEGLLVAANQFCILDLVRVCLALMHTEYDEVAPPLSRRCYINVVVMDGSTAERFKPETNAWTHIAPMAKQRSEAGAATLHDKVIEMGSKTRHNQLKTG</sequence>